<evidence type="ECO:0000313" key="4">
    <source>
        <dbReference type="EMBL" id="TDQ11247.1"/>
    </source>
</evidence>
<dbReference type="InterPro" id="IPR001466">
    <property type="entry name" value="Beta-lactam-related"/>
</dbReference>
<dbReference type="InterPro" id="IPR050491">
    <property type="entry name" value="AmpC-like"/>
</dbReference>
<keyword evidence="5" id="KW-1185">Reference proteome</keyword>
<dbReference type="PANTHER" id="PTHR46825">
    <property type="entry name" value="D-ALANYL-D-ALANINE-CARBOXYPEPTIDASE/ENDOPEPTIDASE AMPH"/>
    <property type="match status" value="1"/>
</dbReference>
<dbReference type="RefSeq" id="WP_133574338.1">
    <property type="nucleotide sequence ID" value="NZ_SNYC01000003.1"/>
</dbReference>
<proteinExistence type="predicted"/>
<dbReference type="SUPFAM" id="SSF56601">
    <property type="entry name" value="beta-lactamase/transpeptidase-like"/>
    <property type="match status" value="1"/>
</dbReference>
<dbReference type="EMBL" id="SNYC01000003">
    <property type="protein sequence ID" value="TDQ11247.1"/>
    <property type="molecule type" value="Genomic_DNA"/>
</dbReference>
<reference evidence="4 5" key="1">
    <citation type="submission" date="2019-03" db="EMBL/GenBank/DDBJ databases">
        <title>Genomic Encyclopedia of Archaeal and Bacterial Type Strains, Phase II (KMG-II): from individual species to whole genera.</title>
        <authorList>
            <person name="Goeker M."/>
        </authorList>
    </citation>
    <scope>NUCLEOTIDE SEQUENCE [LARGE SCALE GENOMIC DNA]</scope>
    <source>
        <strain evidence="4 5">DSM 19035</strain>
    </source>
</reference>
<accession>A0A4R6SYW1</accession>
<dbReference type="SUPFAM" id="SSF48452">
    <property type="entry name" value="TPR-like"/>
    <property type="match status" value="1"/>
</dbReference>
<keyword evidence="2" id="KW-0472">Membrane</keyword>
<dbReference type="PANTHER" id="PTHR46825:SF11">
    <property type="entry name" value="PENICILLIN-BINDING PROTEIN 4"/>
    <property type="match status" value="1"/>
</dbReference>
<protein>
    <submittedName>
        <fullName evidence="4">CubicO group peptidase (Beta-lactamase class C family)</fullName>
    </submittedName>
</protein>
<comment type="caution">
    <text evidence="4">The sequence shown here is derived from an EMBL/GenBank/DDBJ whole genome shotgun (WGS) entry which is preliminary data.</text>
</comment>
<comment type="subcellular location">
    <subcellularLocation>
        <location evidence="1">Membrane</location>
    </subcellularLocation>
</comment>
<dbReference type="OrthoDB" id="9793489at2"/>
<evidence type="ECO:0000256" key="1">
    <source>
        <dbReference type="ARBA" id="ARBA00004370"/>
    </source>
</evidence>
<feature type="domain" description="Beta-lactamase-related" evidence="3">
    <location>
        <begin position="43"/>
        <end position="359"/>
    </location>
</feature>
<dbReference type="Proteomes" id="UP000295620">
    <property type="component" value="Unassembled WGS sequence"/>
</dbReference>
<dbReference type="InterPro" id="IPR011990">
    <property type="entry name" value="TPR-like_helical_dom_sf"/>
</dbReference>
<gene>
    <name evidence="4" type="ORF">ATK78_0365</name>
</gene>
<organism evidence="4 5">
    <name type="scientific">Pedobacter metabolipauper</name>
    <dbReference type="NCBI Taxonomy" id="425513"/>
    <lineage>
        <taxon>Bacteria</taxon>
        <taxon>Pseudomonadati</taxon>
        <taxon>Bacteroidota</taxon>
        <taxon>Sphingobacteriia</taxon>
        <taxon>Sphingobacteriales</taxon>
        <taxon>Sphingobacteriaceae</taxon>
        <taxon>Pedobacter</taxon>
    </lineage>
</organism>
<dbReference type="GO" id="GO:0016020">
    <property type="term" value="C:membrane"/>
    <property type="evidence" value="ECO:0007669"/>
    <property type="project" value="UniProtKB-SubCell"/>
</dbReference>
<name>A0A4R6SYW1_9SPHI</name>
<dbReference type="Pfam" id="PF00144">
    <property type="entry name" value="Beta-lactamase"/>
    <property type="match status" value="1"/>
</dbReference>
<evidence type="ECO:0000256" key="2">
    <source>
        <dbReference type="ARBA" id="ARBA00023136"/>
    </source>
</evidence>
<evidence type="ECO:0000259" key="3">
    <source>
        <dbReference type="Pfam" id="PF00144"/>
    </source>
</evidence>
<evidence type="ECO:0000313" key="5">
    <source>
        <dbReference type="Proteomes" id="UP000295620"/>
    </source>
</evidence>
<dbReference type="Gene3D" id="1.25.40.10">
    <property type="entry name" value="Tetratricopeptide repeat domain"/>
    <property type="match status" value="1"/>
</dbReference>
<dbReference type="AlphaFoldDB" id="A0A4R6SYW1"/>
<sequence>MKDYRKLAIVIGIKVILMVYGATAFAQTRSVRLDSLFTMRNKGGMFNGNVLIAENGNIVYQQAFGFANLERKIANTTSSRSDLGSVSKLFTAVAVLQLKEAGRIKLEDLVIKYLPDFPYPNIRIRHLLTHTSGLPDFQIFDPYYTDDPHRILTNKDVIPGIIKFGRLLFEPGEKWSYSSPGMALLASIVEKVSGLAFEKYLTKYIWKPAGMFHTYINSLSAPVKDTNRVENYATSDFFSTSLYLADTMRTHIQFSQISGALLGPGLVASDTRDLFLFDQALYSGTLLSQSTMKEAFTPIKLNNGEYAMPEPWLGQTRFGLGWFILETNPAEKMVLHTGKHAGIVTVFIRNLSTRQTLVMFDNAGSYGLNNTALNAFYILNRKPLIPLKRSLAKLYGRALTAKDIDFAICQFNELKSDTLNYYLNVQEMDYAGHLLLNQGHRKEGLETLKLLTLIDPANSFPYYSYGLGLEQIEKNNEAVMMYRKAIAVNANDKYAITALERLLKKL</sequence>
<dbReference type="Gene3D" id="3.40.710.10">
    <property type="entry name" value="DD-peptidase/beta-lactamase superfamily"/>
    <property type="match status" value="1"/>
</dbReference>
<dbReference type="InterPro" id="IPR012338">
    <property type="entry name" value="Beta-lactam/transpept-like"/>
</dbReference>